<feature type="compositionally biased region" description="Low complexity" evidence="1">
    <location>
        <begin position="284"/>
        <end position="293"/>
    </location>
</feature>
<feature type="compositionally biased region" description="Acidic residues" evidence="1">
    <location>
        <begin position="312"/>
        <end position="324"/>
    </location>
</feature>
<accession>A0A9N9Z067</accession>
<dbReference type="EMBL" id="CABFOC020000015">
    <property type="protein sequence ID" value="CAH0046573.1"/>
    <property type="molecule type" value="Genomic_DNA"/>
</dbReference>
<name>A0A9N9Z067_9HYPO</name>
<dbReference type="Proteomes" id="UP000775872">
    <property type="component" value="Unassembled WGS sequence"/>
</dbReference>
<feature type="compositionally biased region" description="Polar residues" evidence="1">
    <location>
        <begin position="264"/>
        <end position="277"/>
    </location>
</feature>
<evidence type="ECO:0000313" key="3">
    <source>
        <dbReference type="Proteomes" id="UP000775872"/>
    </source>
</evidence>
<comment type="caution">
    <text evidence="2">The sequence shown here is derived from an EMBL/GenBank/DDBJ whole genome shotgun (WGS) entry which is preliminary data.</text>
</comment>
<protein>
    <submittedName>
        <fullName evidence="2">Uncharacterized protein</fullName>
    </submittedName>
</protein>
<dbReference type="AlphaFoldDB" id="A0A9N9Z067"/>
<keyword evidence="3" id="KW-1185">Reference proteome</keyword>
<gene>
    <name evidence="2" type="ORF">CSOL1703_00012806</name>
</gene>
<evidence type="ECO:0000313" key="2">
    <source>
        <dbReference type="EMBL" id="CAH0046573.1"/>
    </source>
</evidence>
<organism evidence="2 3">
    <name type="scientific">Clonostachys solani</name>
    <dbReference type="NCBI Taxonomy" id="160281"/>
    <lineage>
        <taxon>Eukaryota</taxon>
        <taxon>Fungi</taxon>
        <taxon>Dikarya</taxon>
        <taxon>Ascomycota</taxon>
        <taxon>Pezizomycotina</taxon>
        <taxon>Sordariomycetes</taxon>
        <taxon>Hypocreomycetidae</taxon>
        <taxon>Hypocreales</taxon>
        <taxon>Bionectriaceae</taxon>
        <taxon>Clonostachys</taxon>
    </lineage>
</organism>
<evidence type="ECO:0000256" key="1">
    <source>
        <dbReference type="SAM" id="MobiDB-lite"/>
    </source>
</evidence>
<reference evidence="2" key="1">
    <citation type="submission" date="2021-10" db="EMBL/GenBank/DDBJ databases">
        <authorList>
            <person name="Piombo E."/>
        </authorList>
    </citation>
    <scope>NUCLEOTIDE SEQUENCE</scope>
</reference>
<proteinExistence type="predicted"/>
<feature type="non-terminal residue" evidence="2">
    <location>
        <position position="1"/>
    </location>
</feature>
<feature type="region of interest" description="Disordered" evidence="1">
    <location>
        <begin position="263"/>
        <end position="324"/>
    </location>
</feature>
<feature type="compositionally biased region" description="Basic and acidic residues" evidence="1">
    <location>
        <begin position="299"/>
        <end position="311"/>
    </location>
</feature>
<feature type="region of interest" description="Disordered" evidence="1">
    <location>
        <begin position="38"/>
        <end position="63"/>
    </location>
</feature>
<dbReference type="OrthoDB" id="3508621at2759"/>
<sequence>KKADLDIAARSKIIQYEPPEYDWDNLFAYKISVEPASGSAPDFTPEPVPHPRPTAIAGQNTRRTSDVTGARSAEAHDFEIDVASPTGSSKYSPGNVSVSSLTYRLSKRPPDEALVNKSVIDLLQGISMYHPAIKNKYNWTIIHQTFHVLQQRERKEQIMTSQTDGCLQVERNDELLENCPTLAIVEAKPVRRKMKAIPIARQEGAEMAAWISTESLRGLLPGSKPNGIMRRVLIAQDLDEICITVAEYDQKYVDYITNGFKSAEMNSTQGSPTTDVQSRQKRPQQQAQQQAQQGREKKHKGDEGDGDKRDDDESDDDESDDDDH</sequence>